<dbReference type="AlphaFoldDB" id="A0A844B6A5"/>
<dbReference type="Proteomes" id="UP000487350">
    <property type="component" value="Unassembled WGS sequence"/>
</dbReference>
<keyword evidence="1" id="KW-0175">Coiled coil</keyword>
<proteinExistence type="predicted"/>
<keyword evidence="3" id="KW-1185">Reference proteome</keyword>
<organism evidence="2 3">
    <name type="scientific">Caenimonas koreensis DSM 17982</name>
    <dbReference type="NCBI Taxonomy" id="1121255"/>
    <lineage>
        <taxon>Bacteria</taxon>
        <taxon>Pseudomonadati</taxon>
        <taxon>Pseudomonadota</taxon>
        <taxon>Betaproteobacteria</taxon>
        <taxon>Burkholderiales</taxon>
        <taxon>Comamonadaceae</taxon>
        <taxon>Caenimonas</taxon>
    </lineage>
</organism>
<evidence type="ECO:0000313" key="3">
    <source>
        <dbReference type="Proteomes" id="UP000487350"/>
    </source>
</evidence>
<evidence type="ECO:0000313" key="2">
    <source>
        <dbReference type="EMBL" id="MRD47189.1"/>
    </source>
</evidence>
<sequence length="106" mass="11803">MKLAVLIPLIALAGCASQDYGSWLGEVGRLPSPRMQMAEQEAAVLTAEAIRLRADAEQLRVQIDGEPDRVKRMDRYVELKMVNDELAPIERRLTDAGRLSRSRTPG</sequence>
<feature type="coiled-coil region" evidence="1">
    <location>
        <begin position="35"/>
        <end position="62"/>
    </location>
</feature>
<dbReference type="RefSeq" id="WP_153584511.1">
    <property type="nucleotide sequence ID" value="NZ_WJBU01000006.1"/>
</dbReference>
<dbReference type="OrthoDB" id="9898432at2"/>
<accession>A0A844B6A5</accession>
<protein>
    <submittedName>
        <fullName evidence="2">Uncharacterized protein</fullName>
    </submittedName>
</protein>
<gene>
    <name evidence="2" type="ORF">GHT07_07855</name>
</gene>
<reference evidence="2 3" key="1">
    <citation type="submission" date="2019-11" db="EMBL/GenBank/DDBJ databases">
        <title>Caenimonas koreensis gen. nov., sp. nov., isolated from activated sludge.</title>
        <authorList>
            <person name="Seung H.R."/>
        </authorList>
    </citation>
    <scope>NUCLEOTIDE SEQUENCE [LARGE SCALE GENOMIC DNA]</scope>
    <source>
        <strain evidence="2 3">EMB320</strain>
    </source>
</reference>
<comment type="caution">
    <text evidence="2">The sequence shown here is derived from an EMBL/GenBank/DDBJ whole genome shotgun (WGS) entry which is preliminary data.</text>
</comment>
<dbReference type="EMBL" id="WJBU01000006">
    <property type="protein sequence ID" value="MRD47189.1"/>
    <property type="molecule type" value="Genomic_DNA"/>
</dbReference>
<name>A0A844B6A5_9BURK</name>
<evidence type="ECO:0000256" key="1">
    <source>
        <dbReference type="SAM" id="Coils"/>
    </source>
</evidence>
<dbReference type="PROSITE" id="PS51257">
    <property type="entry name" value="PROKAR_LIPOPROTEIN"/>
    <property type="match status" value="1"/>
</dbReference>